<dbReference type="Pfam" id="PF12937">
    <property type="entry name" value="F-box-like"/>
    <property type="match status" value="1"/>
</dbReference>
<dbReference type="SUPFAM" id="SSF81383">
    <property type="entry name" value="F-box domain"/>
    <property type="match status" value="1"/>
</dbReference>
<dbReference type="SUPFAM" id="SSF52047">
    <property type="entry name" value="RNI-like"/>
    <property type="match status" value="1"/>
</dbReference>
<dbReference type="Gene3D" id="1.20.1280.50">
    <property type="match status" value="1"/>
</dbReference>
<dbReference type="Gene3D" id="3.80.10.10">
    <property type="entry name" value="Ribonuclease Inhibitor"/>
    <property type="match status" value="1"/>
</dbReference>
<dbReference type="InParanoid" id="A0A067PUZ9"/>
<evidence type="ECO:0000313" key="3">
    <source>
        <dbReference type="Proteomes" id="UP000027265"/>
    </source>
</evidence>
<dbReference type="Proteomes" id="UP000027265">
    <property type="component" value="Unassembled WGS sequence"/>
</dbReference>
<accession>A0A067PUZ9</accession>
<gene>
    <name evidence="2" type="ORF">JAAARDRAFT_208848</name>
</gene>
<dbReference type="InterPro" id="IPR036047">
    <property type="entry name" value="F-box-like_dom_sf"/>
</dbReference>
<organism evidence="2 3">
    <name type="scientific">Jaapia argillacea MUCL 33604</name>
    <dbReference type="NCBI Taxonomy" id="933084"/>
    <lineage>
        <taxon>Eukaryota</taxon>
        <taxon>Fungi</taxon>
        <taxon>Dikarya</taxon>
        <taxon>Basidiomycota</taxon>
        <taxon>Agaricomycotina</taxon>
        <taxon>Agaricomycetes</taxon>
        <taxon>Agaricomycetidae</taxon>
        <taxon>Jaapiales</taxon>
        <taxon>Jaapiaceae</taxon>
        <taxon>Jaapia</taxon>
    </lineage>
</organism>
<dbReference type="HOGENOM" id="CLU_616858_0_0_1"/>
<protein>
    <recommendedName>
        <fullName evidence="1">F-box domain-containing protein</fullName>
    </recommendedName>
</protein>
<evidence type="ECO:0000313" key="2">
    <source>
        <dbReference type="EMBL" id="KDQ55102.1"/>
    </source>
</evidence>
<proteinExistence type="predicted"/>
<dbReference type="InterPro" id="IPR001810">
    <property type="entry name" value="F-box_dom"/>
</dbReference>
<sequence>MKRFWTFPVSRLWQARTTAGTICQAQDSMTTLPPEVIIMIFQYLSPGSSQLDECTSQQGNLASALLVCRAWYHSGVAMLYSRPIVYLFAVDLLLGAVRRRGDLGGYVQAIVVMIPPLDPRRSKTSPRYVRDFFTILQTVPSIQSLALRPLPNRHDPDPPYFPREAFLGMTFQPHQLQNLRRFVFDGLALSPDSLFQSPHTAVVLPVLEELSVIHVALANSFDWPTCPSLIRLQIKSCRFIDRNIVFRLPESALKQIDMDESWSDEDDADISGSLYPFAPTLEVLRLDTVLFHREVHLVDYSRLASLRHLALFLNELSFPAPPLPPTVARIPTLESLFLTCFWALDTSFSPWTVVDSLNSLMRSGERVFEALRVLVVQAESHVWREGPEGEEGSTQLEGICDERRIDLVLRECSFIEHRRGLPNVHPSYRVLGLEGILADC</sequence>
<dbReference type="AlphaFoldDB" id="A0A067PUZ9"/>
<feature type="domain" description="F-box" evidence="1">
    <location>
        <begin position="30"/>
        <end position="73"/>
    </location>
</feature>
<dbReference type="EMBL" id="KL197726">
    <property type="protein sequence ID" value="KDQ55102.1"/>
    <property type="molecule type" value="Genomic_DNA"/>
</dbReference>
<keyword evidence="3" id="KW-1185">Reference proteome</keyword>
<reference evidence="3" key="1">
    <citation type="journal article" date="2014" name="Proc. Natl. Acad. Sci. U.S.A.">
        <title>Extensive sampling of basidiomycete genomes demonstrates inadequacy of the white-rot/brown-rot paradigm for wood decay fungi.</title>
        <authorList>
            <person name="Riley R."/>
            <person name="Salamov A.A."/>
            <person name="Brown D.W."/>
            <person name="Nagy L.G."/>
            <person name="Floudas D."/>
            <person name="Held B.W."/>
            <person name="Levasseur A."/>
            <person name="Lombard V."/>
            <person name="Morin E."/>
            <person name="Otillar R."/>
            <person name="Lindquist E.A."/>
            <person name="Sun H."/>
            <person name="LaButti K.M."/>
            <person name="Schmutz J."/>
            <person name="Jabbour D."/>
            <person name="Luo H."/>
            <person name="Baker S.E."/>
            <person name="Pisabarro A.G."/>
            <person name="Walton J.D."/>
            <person name="Blanchette R.A."/>
            <person name="Henrissat B."/>
            <person name="Martin F."/>
            <person name="Cullen D."/>
            <person name="Hibbett D.S."/>
            <person name="Grigoriev I.V."/>
        </authorList>
    </citation>
    <scope>NUCLEOTIDE SEQUENCE [LARGE SCALE GENOMIC DNA]</scope>
    <source>
        <strain evidence="3">MUCL 33604</strain>
    </source>
</reference>
<evidence type="ECO:0000259" key="1">
    <source>
        <dbReference type="Pfam" id="PF12937"/>
    </source>
</evidence>
<dbReference type="InterPro" id="IPR032675">
    <property type="entry name" value="LRR_dom_sf"/>
</dbReference>
<name>A0A067PUZ9_9AGAM</name>